<dbReference type="PATRIC" id="fig|1339349.3.peg.4045"/>
<evidence type="ECO:0000313" key="19">
    <source>
        <dbReference type="Proteomes" id="UP000028013"/>
    </source>
</evidence>
<sequence length="1303" mass="149417">MKQLLLFLICNLAFLLTVQGNSAEIPPAVMFKQLSTTEGLSNNSVRSIYRDNRGFLWVGTESGLNKYDGYSFQQYYQNNSDLPDDAISEIFEGPDDNVWIRTSSGYSIYNYKTGKFDNDYKPILDGLQIPSKNILRMGKTSKNEFWAYDYSKLYIRSMDNSSIKAYPLVVEKISNLYIGVQFIYIMYSNGTLYSISKQTSEVKEIAIPTIYRPLLENHEPHIYIDQNESLWVYTFQNSLLLHKNSFTQQWEDISLNNNTHIQYNRVQRILDLGDGNVWILTSHMGLFVYNTLTKSLTNLVHNPLKPHTIASNNLNTIYRDKDGTIYIGNFKHGISYYSPMSQIILCNKSLEYDDILTFCEDTSQEYIYYGTDGTGLIRRSLVTDSYEKIATPANIVVDLSIDSKNRLWIGTFQKGLLCYSKGQIKQYTVSNSQLLENNVYTVKVDKHGYIWIGTMKGYIQRLNPETGQFDTILYRPGEFFVRDMYYDKDSTLYVATKGGLIIIDTETQAYNIYAEAGRFKENNMLTVYKDSRDLLWIGHPHGLSIWNQKNDSIYFLDQKNGLAANLVRAVTEDNNNQMWIGTGNGISRIKITNGTYAIVNYSVSDGLICNDTNVHAILKLQNGNILIGTPQGYQTIIPQDILTTSYDANIYLTGIELKSGMTHPDILNGSSLECAQHLSFTEKENSFTLSFSALDLVETDKIKYAYKIHSNWIYAENNKVNLSMLTAGNYTLSVKACNSQGIWSPNVKELKIKILPPWWRTWWAYTIYSGIVLCILLSIIRNLRLRQKQKQIMQAIEVENERQQKINNMKLQFFANISHELRTPLSLIINPLEEFFVDHPEYRKGILDMVKQNADYLLELINQLLDFRKLDAKAETLKCKHDNILIILSEIFHSFDPIAQKRNISYSLTAPQHSVFMDFDYDKIRKICTNILSNAFKFTPNKGSISLDIAVRGTNLELTFTDTGCGIEDEAKEKIFQRFYQSGKNQSNNGGSGIGLHIVSEYVKMHQGTVCVRDNQPCGSVFLIALPLHQNSNETKNGEPVEGPEIKEESHPFTILLVDDNYDFLKFLSESLARQYHVLKATNGKHALNVLEKEDIDLVVSDIMMPEMDGLELCSTIKNDIRYSHIPIILLTAKASEEHQLEGLSVGADDYITKPFNMEVLKLRINKIIEMNVKRQEIFNQDIKIEPSRITITPLDQQLVEKAIQIVEDNISETEFSVEELASSLNISRSYFYKKMIKITGKKPIEFIRTIRMKRAQQLLTESQMQVSEIAYTLGYNSPKIFSKHFKEEFNISPSEFIRQQAE</sequence>
<keyword evidence="10" id="KW-0238">DNA-binding</keyword>
<dbReference type="SUPFAM" id="SSF63829">
    <property type="entry name" value="Calcium-dependent phosphotriesterase"/>
    <property type="match status" value="2"/>
</dbReference>
<dbReference type="SUPFAM" id="SSF101898">
    <property type="entry name" value="NHL repeat"/>
    <property type="match status" value="1"/>
</dbReference>
<keyword evidence="11" id="KW-0804">Transcription</keyword>
<name>A0A078RWX2_BACUN</name>
<dbReference type="SMART" id="SM00388">
    <property type="entry name" value="HisKA"/>
    <property type="match status" value="1"/>
</dbReference>
<feature type="chain" id="PRO_5001744560" description="histidine kinase" evidence="14">
    <location>
        <begin position="24"/>
        <end position="1303"/>
    </location>
</feature>
<feature type="signal peptide" evidence="14">
    <location>
        <begin position="1"/>
        <end position="23"/>
    </location>
</feature>
<dbReference type="EC" id="2.7.13.3" evidence="2"/>
<evidence type="ECO:0000256" key="8">
    <source>
        <dbReference type="ARBA" id="ARBA00023012"/>
    </source>
</evidence>
<feature type="transmembrane region" description="Helical" evidence="13">
    <location>
        <begin position="762"/>
        <end position="780"/>
    </location>
</feature>
<feature type="domain" description="Response regulatory" evidence="17">
    <location>
        <begin position="1054"/>
        <end position="1169"/>
    </location>
</feature>
<feature type="modified residue" description="4-aspartylphosphate" evidence="12">
    <location>
        <position position="1102"/>
    </location>
</feature>
<dbReference type="Gene3D" id="1.10.10.60">
    <property type="entry name" value="Homeodomain-like"/>
    <property type="match status" value="2"/>
</dbReference>
<dbReference type="Pfam" id="PF12833">
    <property type="entry name" value="HTH_18"/>
    <property type="match status" value="1"/>
</dbReference>
<dbReference type="InterPro" id="IPR018062">
    <property type="entry name" value="HTH_AraC-typ_CS"/>
</dbReference>
<dbReference type="InterPro" id="IPR011110">
    <property type="entry name" value="Reg_prop"/>
</dbReference>
<evidence type="ECO:0000256" key="6">
    <source>
        <dbReference type="ARBA" id="ARBA00022777"/>
    </source>
</evidence>
<dbReference type="InterPro" id="IPR018060">
    <property type="entry name" value="HTH_AraC"/>
</dbReference>
<dbReference type="SMART" id="SM00342">
    <property type="entry name" value="HTH_ARAC"/>
    <property type="match status" value="1"/>
</dbReference>
<dbReference type="FunFam" id="1.10.287.130:FF:000045">
    <property type="entry name" value="Two-component system sensor histidine kinase/response regulator"/>
    <property type="match status" value="1"/>
</dbReference>
<dbReference type="InterPro" id="IPR001789">
    <property type="entry name" value="Sig_transdc_resp-reg_receiver"/>
</dbReference>
<keyword evidence="9" id="KW-0805">Transcription regulation</keyword>
<keyword evidence="5" id="KW-0547">Nucleotide-binding</keyword>
<dbReference type="Pfam" id="PF07494">
    <property type="entry name" value="Reg_prop"/>
    <property type="match status" value="3"/>
</dbReference>
<dbReference type="Gene3D" id="1.10.287.130">
    <property type="match status" value="1"/>
</dbReference>
<dbReference type="InterPro" id="IPR036890">
    <property type="entry name" value="HATPase_C_sf"/>
</dbReference>
<dbReference type="PROSITE" id="PS00041">
    <property type="entry name" value="HTH_ARAC_FAMILY_1"/>
    <property type="match status" value="1"/>
</dbReference>
<evidence type="ECO:0000256" key="10">
    <source>
        <dbReference type="ARBA" id="ARBA00023125"/>
    </source>
</evidence>
<dbReference type="CDD" id="cd17574">
    <property type="entry name" value="REC_OmpR"/>
    <property type="match status" value="1"/>
</dbReference>
<evidence type="ECO:0000256" key="7">
    <source>
        <dbReference type="ARBA" id="ARBA00022840"/>
    </source>
</evidence>
<dbReference type="PANTHER" id="PTHR43547">
    <property type="entry name" value="TWO-COMPONENT HISTIDINE KINASE"/>
    <property type="match status" value="1"/>
</dbReference>
<evidence type="ECO:0000256" key="12">
    <source>
        <dbReference type="PROSITE-ProRule" id="PRU00169"/>
    </source>
</evidence>
<dbReference type="Pfam" id="PF00512">
    <property type="entry name" value="HisKA"/>
    <property type="match status" value="1"/>
</dbReference>
<keyword evidence="4" id="KW-0808">Transferase</keyword>
<evidence type="ECO:0000256" key="11">
    <source>
        <dbReference type="ARBA" id="ARBA00023163"/>
    </source>
</evidence>
<dbReference type="FunFam" id="3.30.565.10:FF:000037">
    <property type="entry name" value="Hybrid sensor histidine kinase/response regulator"/>
    <property type="match status" value="1"/>
</dbReference>
<dbReference type="PANTHER" id="PTHR43547:SF2">
    <property type="entry name" value="HYBRID SIGNAL TRANSDUCTION HISTIDINE KINASE C"/>
    <property type="match status" value="1"/>
</dbReference>
<dbReference type="Proteomes" id="UP000028013">
    <property type="component" value="Unassembled WGS sequence"/>
</dbReference>
<dbReference type="Pfam" id="PF02518">
    <property type="entry name" value="HATPase_c"/>
    <property type="match status" value="1"/>
</dbReference>
<dbReference type="PROSITE" id="PS50109">
    <property type="entry name" value="HIS_KIN"/>
    <property type="match status" value="1"/>
</dbReference>
<dbReference type="SMART" id="SM00448">
    <property type="entry name" value="REC"/>
    <property type="match status" value="1"/>
</dbReference>
<keyword evidence="6 18" id="KW-0418">Kinase</keyword>
<evidence type="ECO:0000259" key="16">
    <source>
        <dbReference type="PROSITE" id="PS50109"/>
    </source>
</evidence>
<evidence type="ECO:0000259" key="15">
    <source>
        <dbReference type="PROSITE" id="PS01124"/>
    </source>
</evidence>
<evidence type="ECO:0000256" key="2">
    <source>
        <dbReference type="ARBA" id="ARBA00012438"/>
    </source>
</evidence>
<dbReference type="Gene3D" id="2.60.40.10">
    <property type="entry name" value="Immunoglobulins"/>
    <property type="match status" value="1"/>
</dbReference>
<dbReference type="InterPro" id="IPR015943">
    <property type="entry name" value="WD40/YVTN_repeat-like_dom_sf"/>
</dbReference>
<evidence type="ECO:0000256" key="5">
    <source>
        <dbReference type="ARBA" id="ARBA00022741"/>
    </source>
</evidence>
<feature type="domain" description="HTH araC/xylS-type" evidence="15">
    <location>
        <begin position="1201"/>
        <end position="1300"/>
    </location>
</feature>
<protein>
    <recommendedName>
        <fullName evidence="2">histidine kinase</fullName>
        <ecNumber evidence="2">2.7.13.3</ecNumber>
    </recommendedName>
</protein>
<dbReference type="GO" id="GO:0005524">
    <property type="term" value="F:ATP binding"/>
    <property type="evidence" value="ECO:0007669"/>
    <property type="project" value="UniProtKB-KW"/>
</dbReference>
<dbReference type="SUPFAM" id="SSF52172">
    <property type="entry name" value="CheY-like"/>
    <property type="match status" value="1"/>
</dbReference>
<dbReference type="Pfam" id="PF00072">
    <property type="entry name" value="Response_reg"/>
    <property type="match status" value="1"/>
</dbReference>
<dbReference type="SUPFAM" id="SSF47384">
    <property type="entry name" value="Homodimeric domain of signal transducing histidine kinase"/>
    <property type="match status" value="1"/>
</dbReference>
<dbReference type="PROSITE" id="PS50110">
    <property type="entry name" value="RESPONSE_REGULATORY"/>
    <property type="match status" value="1"/>
</dbReference>
<dbReference type="InterPro" id="IPR003594">
    <property type="entry name" value="HATPase_dom"/>
</dbReference>
<dbReference type="PRINTS" id="PR00344">
    <property type="entry name" value="BCTRLSENSOR"/>
</dbReference>
<dbReference type="GO" id="GO:0000155">
    <property type="term" value="F:phosphorelay sensor kinase activity"/>
    <property type="evidence" value="ECO:0007669"/>
    <property type="project" value="InterPro"/>
</dbReference>
<keyword evidence="8" id="KW-0902">Two-component regulatory system</keyword>
<dbReference type="InterPro" id="IPR005467">
    <property type="entry name" value="His_kinase_dom"/>
</dbReference>
<evidence type="ECO:0000256" key="4">
    <source>
        <dbReference type="ARBA" id="ARBA00022679"/>
    </source>
</evidence>
<dbReference type="InterPro" id="IPR036097">
    <property type="entry name" value="HisK_dim/P_sf"/>
</dbReference>
<dbReference type="PROSITE" id="PS01124">
    <property type="entry name" value="HTH_ARAC_FAMILY_2"/>
    <property type="match status" value="1"/>
</dbReference>
<dbReference type="InterPro" id="IPR003661">
    <property type="entry name" value="HisK_dim/P_dom"/>
</dbReference>
<dbReference type="SUPFAM" id="SSF46689">
    <property type="entry name" value="Homeodomain-like"/>
    <property type="match status" value="1"/>
</dbReference>
<reference evidence="18 19" key="1">
    <citation type="submission" date="2014-04" db="EMBL/GenBank/DDBJ databases">
        <authorList>
            <person name="Sears C."/>
            <person name="Carroll K."/>
            <person name="Sack B.R."/>
            <person name="Qadri F."/>
            <person name="Myers L.L."/>
            <person name="Chung G.-T."/>
            <person name="Escheverria P."/>
            <person name="Fraser C.M."/>
            <person name="Sadzewicz L."/>
            <person name="Shefchek K.A."/>
            <person name="Tallon L."/>
            <person name="Das S.P."/>
            <person name="Daugherty S."/>
            <person name="Mongodin E.F."/>
        </authorList>
    </citation>
    <scope>NUCLEOTIDE SEQUENCE [LARGE SCALE GENOMIC DNA]</scope>
    <source>
        <strain evidence="18 19">3978 T3 ii</strain>
    </source>
</reference>
<feature type="domain" description="Histidine kinase" evidence="16">
    <location>
        <begin position="816"/>
        <end position="1030"/>
    </location>
</feature>
<comment type="catalytic activity">
    <reaction evidence="1">
        <text>ATP + protein L-histidine = ADP + protein N-phospho-L-histidine.</text>
        <dbReference type="EC" id="2.7.13.3"/>
    </reaction>
</comment>
<dbReference type="InterPro" id="IPR011123">
    <property type="entry name" value="Y_Y_Y"/>
</dbReference>
<dbReference type="InterPro" id="IPR013783">
    <property type="entry name" value="Ig-like_fold"/>
</dbReference>
<evidence type="ECO:0000256" key="13">
    <source>
        <dbReference type="SAM" id="Phobius"/>
    </source>
</evidence>
<keyword evidence="13" id="KW-1133">Transmembrane helix</keyword>
<dbReference type="EMBL" id="JNHN01000184">
    <property type="protein sequence ID" value="KDS48060.1"/>
    <property type="molecule type" value="Genomic_DNA"/>
</dbReference>
<keyword evidence="7" id="KW-0067">ATP-binding</keyword>
<keyword evidence="13" id="KW-0472">Membrane</keyword>
<dbReference type="Gene3D" id="3.40.50.2300">
    <property type="match status" value="1"/>
</dbReference>
<dbReference type="GO" id="GO:0003700">
    <property type="term" value="F:DNA-binding transcription factor activity"/>
    <property type="evidence" value="ECO:0007669"/>
    <property type="project" value="InterPro"/>
</dbReference>
<evidence type="ECO:0000256" key="14">
    <source>
        <dbReference type="SAM" id="SignalP"/>
    </source>
</evidence>
<proteinExistence type="predicted"/>
<dbReference type="InterPro" id="IPR009057">
    <property type="entry name" value="Homeodomain-like_sf"/>
</dbReference>
<dbReference type="GO" id="GO:0043565">
    <property type="term" value="F:sequence-specific DNA binding"/>
    <property type="evidence" value="ECO:0007669"/>
    <property type="project" value="InterPro"/>
</dbReference>
<accession>A0A078RWX2</accession>
<keyword evidence="13" id="KW-0812">Transmembrane</keyword>
<dbReference type="SUPFAM" id="SSF55874">
    <property type="entry name" value="ATPase domain of HSP90 chaperone/DNA topoisomerase II/histidine kinase"/>
    <property type="match status" value="1"/>
</dbReference>
<comment type="caution">
    <text evidence="18">The sequence shown here is derived from an EMBL/GenBank/DDBJ whole genome shotgun (WGS) entry which is preliminary data.</text>
</comment>
<dbReference type="InterPro" id="IPR004358">
    <property type="entry name" value="Sig_transdc_His_kin-like_C"/>
</dbReference>
<keyword evidence="14" id="KW-0732">Signal</keyword>
<gene>
    <name evidence="18" type="ORF">M094_2992</name>
</gene>
<dbReference type="SMART" id="SM00387">
    <property type="entry name" value="HATPase_c"/>
    <property type="match status" value="1"/>
</dbReference>
<dbReference type="CDD" id="cd00082">
    <property type="entry name" value="HisKA"/>
    <property type="match status" value="1"/>
</dbReference>
<dbReference type="RefSeq" id="WP_035447365.1">
    <property type="nucleotide sequence ID" value="NZ_JNHN01000184.1"/>
</dbReference>
<evidence type="ECO:0000313" key="18">
    <source>
        <dbReference type="EMBL" id="KDS48060.1"/>
    </source>
</evidence>
<evidence type="ECO:0000256" key="3">
    <source>
        <dbReference type="ARBA" id="ARBA00022553"/>
    </source>
</evidence>
<organism evidence="18 19">
    <name type="scientific">Bacteroides uniformis str. 3978 T3 ii</name>
    <dbReference type="NCBI Taxonomy" id="1339349"/>
    <lineage>
        <taxon>Bacteria</taxon>
        <taxon>Pseudomonadati</taxon>
        <taxon>Bacteroidota</taxon>
        <taxon>Bacteroidia</taxon>
        <taxon>Bacteroidales</taxon>
        <taxon>Bacteroidaceae</taxon>
        <taxon>Bacteroides</taxon>
    </lineage>
</organism>
<dbReference type="Gene3D" id="2.130.10.10">
    <property type="entry name" value="YVTN repeat-like/Quinoprotein amine dehydrogenase"/>
    <property type="match status" value="2"/>
</dbReference>
<evidence type="ECO:0000256" key="9">
    <source>
        <dbReference type="ARBA" id="ARBA00023015"/>
    </source>
</evidence>
<evidence type="ECO:0000259" key="17">
    <source>
        <dbReference type="PROSITE" id="PS50110"/>
    </source>
</evidence>
<evidence type="ECO:0000256" key="1">
    <source>
        <dbReference type="ARBA" id="ARBA00000085"/>
    </source>
</evidence>
<dbReference type="InterPro" id="IPR011006">
    <property type="entry name" value="CheY-like_superfamily"/>
</dbReference>
<dbReference type="Pfam" id="PF07495">
    <property type="entry name" value="Y_Y_Y"/>
    <property type="match status" value="1"/>
</dbReference>
<keyword evidence="3 12" id="KW-0597">Phosphoprotein</keyword>
<dbReference type="Gene3D" id="3.30.565.10">
    <property type="entry name" value="Histidine kinase-like ATPase, C-terminal domain"/>
    <property type="match status" value="1"/>
</dbReference>